<dbReference type="PANTHER" id="PTHR43197:SF1">
    <property type="entry name" value="UTP--GLUCOSE-1-PHOSPHATE URIDYLYLTRANSFERASE"/>
    <property type="match status" value="1"/>
</dbReference>
<reference evidence="8 9" key="1">
    <citation type="journal article" date="2020" name="Biotechnol. Biofuels">
        <title>New insights from the biogas microbiome by comprehensive genome-resolved metagenomics of nearly 1600 species originating from multiple anaerobic digesters.</title>
        <authorList>
            <person name="Campanaro S."/>
            <person name="Treu L."/>
            <person name="Rodriguez-R L.M."/>
            <person name="Kovalovszki A."/>
            <person name="Ziels R.M."/>
            <person name="Maus I."/>
            <person name="Zhu X."/>
            <person name="Kougias P.G."/>
            <person name="Basile A."/>
            <person name="Luo G."/>
            <person name="Schluter A."/>
            <person name="Konstantinidis K.T."/>
            <person name="Angelidaki I."/>
        </authorList>
    </citation>
    <scope>NUCLEOTIDE SEQUENCE [LARGE SCALE GENOMIC DNA]</scope>
    <source>
        <strain evidence="8">AS23ysBPME_34</strain>
    </source>
</reference>
<evidence type="ECO:0000313" key="8">
    <source>
        <dbReference type="EMBL" id="NLJ18819.1"/>
    </source>
</evidence>
<protein>
    <recommendedName>
        <fullName evidence="3">UTP--glucose-1-phosphate uridylyltransferase</fullName>
        <ecNumber evidence="3">2.7.7.9</ecNumber>
    </recommendedName>
</protein>
<gene>
    <name evidence="8" type="ORF">GX355_08145</name>
</gene>
<evidence type="ECO:0000259" key="7">
    <source>
        <dbReference type="Pfam" id="PF00483"/>
    </source>
</evidence>
<dbReference type="Pfam" id="PF00483">
    <property type="entry name" value="NTP_transferase"/>
    <property type="match status" value="1"/>
</dbReference>
<comment type="caution">
    <text evidence="8">The sequence shown here is derived from an EMBL/GenBank/DDBJ whole genome shotgun (WGS) entry which is preliminary data.</text>
</comment>
<comment type="pathway">
    <text evidence="1">Carbohydrate metabolism; nucleotide-sugar metabolism.</text>
</comment>
<feature type="domain" description="Nucleotidyl transferase" evidence="7">
    <location>
        <begin position="6"/>
        <end position="269"/>
    </location>
</feature>
<evidence type="ECO:0000256" key="2">
    <source>
        <dbReference type="ARBA" id="ARBA00006890"/>
    </source>
</evidence>
<dbReference type="InterPro" id="IPR029044">
    <property type="entry name" value="Nucleotide-diphossugar_trans"/>
</dbReference>
<sequence length="294" mass="32758">MTKVRKAVIPAAGYGTGFFPATKASSKELLPIVDKPIIQFIVEEAFDSGIEEVLIITGKQKRSIEDHFDSNYELEQNLAENGKKALLNIVKSTTREGLYFVRQSYPLGLGDAILHAKAFVANEPFAVLLGDNITEGDIPATKQLIDLYEEHQSACVAVVEMENTPEKKYGFAQIESDQVSDETVFSVKSFVEKPSKAEQPSNLVIAGRYILTPDIFEVLESLKPGVDEEIQLTDAINQLSQTNIVLAKVIEGERFDVGDKLGYLEYSLQYGLRHPETSQDLKKYLIELVKQLKQ</sequence>
<dbReference type="RefSeq" id="WP_276649132.1">
    <property type="nucleotide sequence ID" value="NZ_JAAYSM010000272.1"/>
</dbReference>
<organism evidence="8 9">
    <name type="scientific">Globicatella sulfidifaciens</name>
    <dbReference type="NCBI Taxonomy" id="136093"/>
    <lineage>
        <taxon>Bacteria</taxon>
        <taxon>Bacillati</taxon>
        <taxon>Bacillota</taxon>
        <taxon>Bacilli</taxon>
        <taxon>Lactobacillales</taxon>
        <taxon>Aerococcaceae</taxon>
        <taxon>Globicatella</taxon>
    </lineage>
</organism>
<dbReference type="PANTHER" id="PTHR43197">
    <property type="entry name" value="UTP--GLUCOSE-1-PHOSPHATE URIDYLYLTRANSFERASE"/>
    <property type="match status" value="1"/>
</dbReference>
<dbReference type="Gene3D" id="3.90.550.10">
    <property type="entry name" value="Spore Coat Polysaccharide Biosynthesis Protein SpsA, Chain A"/>
    <property type="match status" value="1"/>
</dbReference>
<evidence type="ECO:0000256" key="6">
    <source>
        <dbReference type="ARBA" id="ARBA00048128"/>
    </source>
</evidence>
<dbReference type="EMBL" id="JAAYSM010000272">
    <property type="protein sequence ID" value="NLJ18819.1"/>
    <property type="molecule type" value="Genomic_DNA"/>
</dbReference>
<dbReference type="InterPro" id="IPR005835">
    <property type="entry name" value="NTP_transferase_dom"/>
</dbReference>
<evidence type="ECO:0000256" key="5">
    <source>
        <dbReference type="ARBA" id="ARBA00022695"/>
    </source>
</evidence>
<comment type="catalytic activity">
    <reaction evidence="6">
        <text>alpha-D-glucose 1-phosphate + UTP + H(+) = UDP-alpha-D-glucose + diphosphate</text>
        <dbReference type="Rhea" id="RHEA:19889"/>
        <dbReference type="ChEBI" id="CHEBI:15378"/>
        <dbReference type="ChEBI" id="CHEBI:33019"/>
        <dbReference type="ChEBI" id="CHEBI:46398"/>
        <dbReference type="ChEBI" id="CHEBI:58601"/>
        <dbReference type="ChEBI" id="CHEBI:58885"/>
        <dbReference type="EC" id="2.7.7.9"/>
    </reaction>
</comment>
<evidence type="ECO:0000256" key="4">
    <source>
        <dbReference type="ARBA" id="ARBA00022679"/>
    </source>
</evidence>
<comment type="similarity">
    <text evidence="2">Belongs to the UDPGP type 2 family.</text>
</comment>
<evidence type="ECO:0000256" key="1">
    <source>
        <dbReference type="ARBA" id="ARBA00005136"/>
    </source>
</evidence>
<evidence type="ECO:0000313" key="9">
    <source>
        <dbReference type="Proteomes" id="UP000541058"/>
    </source>
</evidence>
<dbReference type="EC" id="2.7.7.9" evidence="3"/>
<evidence type="ECO:0000256" key="3">
    <source>
        <dbReference type="ARBA" id="ARBA00012415"/>
    </source>
</evidence>
<dbReference type="GO" id="GO:0006011">
    <property type="term" value="P:UDP-alpha-D-glucose metabolic process"/>
    <property type="evidence" value="ECO:0007669"/>
    <property type="project" value="InterPro"/>
</dbReference>
<dbReference type="GO" id="GO:0003983">
    <property type="term" value="F:UTP:glucose-1-phosphate uridylyltransferase activity"/>
    <property type="evidence" value="ECO:0007669"/>
    <property type="project" value="UniProtKB-EC"/>
</dbReference>
<dbReference type="CDD" id="cd02541">
    <property type="entry name" value="UGPase_prokaryotic"/>
    <property type="match status" value="1"/>
</dbReference>
<dbReference type="AlphaFoldDB" id="A0A7X8H0G6"/>
<dbReference type="SUPFAM" id="SSF53448">
    <property type="entry name" value="Nucleotide-diphospho-sugar transferases"/>
    <property type="match status" value="1"/>
</dbReference>
<dbReference type="UniPathway" id="UPA00215"/>
<keyword evidence="4 8" id="KW-0808">Transferase</keyword>
<dbReference type="Proteomes" id="UP000541058">
    <property type="component" value="Unassembled WGS sequence"/>
</dbReference>
<accession>A0A7X8H0G6</accession>
<dbReference type="InterPro" id="IPR005771">
    <property type="entry name" value="GalU_uridylyltTrfase_bac/arc"/>
</dbReference>
<name>A0A7X8H0G6_9LACT</name>
<proteinExistence type="inferred from homology"/>
<keyword evidence="5 8" id="KW-0548">Nucleotidyltransferase</keyword>